<feature type="domain" description="NADAR" evidence="3">
    <location>
        <begin position="30"/>
        <end position="173"/>
    </location>
</feature>
<sequence>MTSRHSNTIQTEGGLLRTYHRADVVIVHKTKEDFGGLSNMASGYPLQIHGVRILTSEALYQACRFPHLPNVQREIIGQHSPMTAKMKSKPHRKNSRSDWNEVRYKVMRWCLRVKLAQNYEEFGRLLLATRNRPIVEQSRNDDYWGAKITDETGETLIGQNVLGRLLMELRELLKADSRGDLKIVPVLSIPDFLFLGNPIGVVTVKKPSREGKLQPALF</sequence>
<accession>A0A1H9EAS8</accession>
<organism evidence="4 5">
    <name type="scientific">Nitrosomonas ureae</name>
    <dbReference type="NCBI Taxonomy" id="44577"/>
    <lineage>
        <taxon>Bacteria</taxon>
        <taxon>Pseudomonadati</taxon>
        <taxon>Pseudomonadota</taxon>
        <taxon>Betaproteobacteria</taxon>
        <taxon>Nitrosomonadales</taxon>
        <taxon>Nitrosomonadaceae</taxon>
        <taxon>Nitrosomonas</taxon>
    </lineage>
</organism>
<reference evidence="4 5" key="1">
    <citation type="submission" date="2016-10" db="EMBL/GenBank/DDBJ databases">
        <authorList>
            <person name="de Groot N.N."/>
        </authorList>
    </citation>
    <scope>NUCLEOTIDE SEQUENCE [LARGE SCALE GENOMIC DNA]</scope>
    <source>
        <strain evidence="4 5">Nm9</strain>
    </source>
</reference>
<proteinExistence type="predicted"/>
<comment type="catalytic activity">
    <reaction evidence="1">
        <text>5-amino-6-(5-phospho-D-ribosylamino)uracil + H2O = 5,6-diaminouracil + D-ribose 5-phosphate</text>
        <dbReference type="Rhea" id="RHEA:55020"/>
        <dbReference type="ChEBI" id="CHEBI:15377"/>
        <dbReference type="ChEBI" id="CHEBI:46252"/>
        <dbReference type="ChEBI" id="CHEBI:58453"/>
        <dbReference type="ChEBI" id="CHEBI:78346"/>
    </reaction>
</comment>
<evidence type="ECO:0000256" key="1">
    <source>
        <dbReference type="ARBA" id="ARBA00000022"/>
    </source>
</evidence>
<dbReference type="RefSeq" id="WP_074721407.1">
    <property type="nucleotide sequence ID" value="NZ_FOFX01000029.1"/>
</dbReference>
<evidence type="ECO:0000313" key="5">
    <source>
        <dbReference type="Proteomes" id="UP000181998"/>
    </source>
</evidence>
<dbReference type="OrthoDB" id="9793111at2"/>
<dbReference type="SUPFAM" id="SSF143990">
    <property type="entry name" value="YbiA-like"/>
    <property type="match status" value="1"/>
</dbReference>
<dbReference type="Gene3D" id="1.10.357.40">
    <property type="entry name" value="YbiA-like"/>
    <property type="match status" value="1"/>
</dbReference>
<evidence type="ECO:0000256" key="2">
    <source>
        <dbReference type="ARBA" id="ARBA00000751"/>
    </source>
</evidence>
<dbReference type="EMBL" id="FOFX01000029">
    <property type="protein sequence ID" value="SEQ22765.1"/>
    <property type="molecule type" value="Genomic_DNA"/>
</dbReference>
<dbReference type="NCBIfam" id="TIGR02464">
    <property type="entry name" value="ribofla_fusion"/>
    <property type="match status" value="1"/>
</dbReference>
<gene>
    <name evidence="4" type="ORF">SAMN05421510_102939</name>
</gene>
<dbReference type="Proteomes" id="UP000181998">
    <property type="component" value="Unassembled WGS sequence"/>
</dbReference>
<dbReference type="Pfam" id="PF08719">
    <property type="entry name" value="NADAR"/>
    <property type="match status" value="1"/>
</dbReference>
<dbReference type="InterPro" id="IPR012816">
    <property type="entry name" value="NADAR"/>
</dbReference>
<name>A0A1H9EAS8_9PROT</name>
<dbReference type="InterPro" id="IPR037238">
    <property type="entry name" value="YbiA-like_sf"/>
</dbReference>
<evidence type="ECO:0000259" key="3">
    <source>
        <dbReference type="Pfam" id="PF08719"/>
    </source>
</evidence>
<comment type="catalytic activity">
    <reaction evidence="2">
        <text>2,5-diamino-6-hydroxy-4-(5-phosphoribosylamino)-pyrimidine + H2O = 2,5,6-triamino-4-hydroxypyrimidine + D-ribose 5-phosphate</text>
        <dbReference type="Rhea" id="RHEA:23436"/>
        <dbReference type="ChEBI" id="CHEBI:15377"/>
        <dbReference type="ChEBI" id="CHEBI:58614"/>
        <dbReference type="ChEBI" id="CHEBI:78346"/>
        <dbReference type="ChEBI" id="CHEBI:137796"/>
    </reaction>
</comment>
<evidence type="ECO:0000313" key="4">
    <source>
        <dbReference type="EMBL" id="SEQ22765.1"/>
    </source>
</evidence>
<dbReference type="CDD" id="cd15457">
    <property type="entry name" value="NADAR"/>
    <property type="match status" value="1"/>
</dbReference>
<protein>
    <recommendedName>
        <fullName evidence="3">NADAR domain-containing protein</fullName>
    </recommendedName>
</protein>
<dbReference type="AlphaFoldDB" id="A0A1H9EAS8"/>